<evidence type="ECO:0000313" key="2">
    <source>
        <dbReference type="EMBL" id="MBB2144806.1"/>
    </source>
</evidence>
<dbReference type="RefSeq" id="WP_182921480.1">
    <property type="nucleotide sequence ID" value="NZ_WNXD01000001.1"/>
</dbReference>
<reference evidence="2" key="1">
    <citation type="submission" date="2019-11" db="EMBL/GenBank/DDBJ databases">
        <title>Description of Pedobacter sp. LMG 31464T.</title>
        <authorList>
            <person name="Carlier A."/>
            <person name="Qi S."/>
            <person name="Vandamme P."/>
        </authorList>
    </citation>
    <scope>NUCLEOTIDE SEQUENCE</scope>
    <source>
        <strain evidence="2">LMG 31464</strain>
    </source>
</reference>
<proteinExistence type="predicted"/>
<dbReference type="AlphaFoldDB" id="A0A923DXD2"/>
<comment type="caution">
    <text evidence="2">The sequence shown here is derived from an EMBL/GenBank/DDBJ whole genome shotgun (WGS) entry which is preliminary data.</text>
</comment>
<sequence length="365" mass="40898">MKHALLFIFLTLGASKAFSQKSYIQVSGEPNLSVYLDGELKGKTTVEYQGYIIDNVSPGAHIIKVVKDGYIPFQETITVKANEVFAYKVKPFSRQGVTISEQGNAASSEKKVDIPTGKLIIQSVPIEIKITIPQVEGLKDITKTKDQWTVSDISEGSYDLQLNFGSKSITKRINILGGFTTSVFVNMISGEFTLKDPFTAKKEKENTIQYFNSLMTTYGFKRGLTPSGFFANNPESAKLANYPKSMMDPLSGPEDWFFFPEKAILKNAQVTKGPRSLAVAKSGYVKVYSYCISSFTDKTTAQREMRTIVEKIKSETNSQYAGIFDNEAYTEFCPIGQNIRIRLDVTEIAKNRFEVVIYFLDDTWN</sequence>
<accession>A0A923DXD2</accession>
<dbReference type="Proteomes" id="UP000601055">
    <property type="component" value="Unassembled WGS sequence"/>
</dbReference>
<dbReference type="Pfam" id="PF08308">
    <property type="entry name" value="PEGA"/>
    <property type="match status" value="1"/>
</dbReference>
<organism evidence="2 3">
    <name type="scientific">Pedobacter planticolens</name>
    <dbReference type="NCBI Taxonomy" id="2679964"/>
    <lineage>
        <taxon>Bacteria</taxon>
        <taxon>Pseudomonadati</taxon>
        <taxon>Bacteroidota</taxon>
        <taxon>Sphingobacteriia</taxon>
        <taxon>Sphingobacteriales</taxon>
        <taxon>Sphingobacteriaceae</taxon>
        <taxon>Pedobacter</taxon>
    </lineage>
</organism>
<dbReference type="InterPro" id="IPR013229">
    <property type="entry name" value="PEGA"/>
</dbReference>
<name>A0A923DXD2_9SPHI</name>
<evidence type="ECO:0000259" key="1">
    <source>
        <dbReference type="Pfam" id="PF08308"/>
    </source>
</evidence>
<protein>
    <submittedName>
        <fullName evidence="2">PEGA domain-containing protein</fullName>
    </submittedName>
</protein>
<gene>
    <name evidence="2" type="ORF">GM921_04880</name>
</gene>
<keyword evidence="3" id="KW-1185">Reference proteome</keyword>
<evidence type="ECO:0000313" key="3">
    <source>
        <dbReference type="Proteomes" id="UP000601055"/>
    </source>
</evidence>
<dbReference type="EMBL" id="WNXD01000001">
    <property type="protein sequence ID" value="MBB2144806.1"/>
    <property type="molecule type" value="Genomic_DNA"/>
</dbReference>
<feature type="domain" description="PEGA" evidence="1">
    <location>
        <begin position="30"/>
        <end position="88"/>
    </location>
</feature>